<sequence length="58" mass="6195">MVAEAEAAFGSGSLSFSTNGGAWMNILKSEASIMTSMTRCRVEELKSIEALQPTSTYC</sequence>
<protein>
    <submittedName>
        <fullName evidence="1">Uncharacterized protein</fullName>
    </submittedName>
</protein>
<keyword evidence="2" id="KW-1185">Reference proteome</keyword>
<organism evidence="1 2">
    <name type="scientific">Senna tora</name>
    <dbReference type="NCBI Taxonomy" id="362788"/>
    <lineage>
        <taxon>Eukaryota</taxon>
        <taxon>Viridiplantae</taxon>
        <taxon>Streptophyta</taxon>
        <taxon>Embryophyta</taxon>
        <taxon>Tracheophyta</taxon>
        <taxon>Spermatophyta</taxon>
        <taxon>Magnoliopsida</taxon>
        <taxon>eudicotyledons</taxon>
        <taxon>Gunneridae</taxon>
        <taxon>Pentapetalae</taxon>
        <taxon>rosids</taxon>
        <taxon>fabids</taxon>
        <taxon>Fabales</taxon>
        <taxon>Fabaceae</taxon>
        <taxon>Caesalpinioideae</taxon>
        <taxon>Cassia clade</taxon>
        <taxon>Senna</taxon>
    </lineage>
</organism>
<reference evidence="1" key="1">
    <citation type="submission" date="2020-09" db="EMBL/GenBank/DDBJ databases">
        <title>Genome-Enabled Discovery of Anthraquinone Biosynthesis in Senna tora.</title>
        <authorList>
            <person name="Kang S.-H."/>
            <person name="Pandey R.P."/>
            <person name="Lee C.-M."/>
            <person name="Sim J.-S."/>
            <person name="Jeong J.-T."/>
            <person name="Choi B.-S."/>
            <person name="Jung M."/>
            <person name="Ginzburg D."/>
            <person name="Zhao K."/>
            <person name="Won S.Y."/>
            <person name="Oh T.-J."/>
            <person name="Yu Y."/>
            <person name="Kim N.-H."/>
            <person name="Lee O.R."/>
            <person name="Lee T.-H."/>
            <person name="Bashyal P."/>
            <person name="Kim T.-S."/>
            <person name="Lee W.-H."/>
            <person name="Kawkins C."/>
            <person name="Kim C.-K."/>
            <person name="Kim J.S."/>
            <person name="Ahn B.O."/>
            <person name="Rhee S.Y."/>
            <person name="Sohng J.K."/>
        </authorList>
    </citation>
    <scope>NUCLEOTIDE SEQUENCE</scope>
    <source>
        <tissue evidence="1">Leaf</tissue>
    </source>
</reference>
<gene>
    <name evidence="1" type="ORF">G2W53_004503</name>
</gene>
<dbReference type="EMBL" id="JAAIUW010000002">
    <property type="protein sequence ID" value="KAF7842205.1"/>
    <property type="molecule type" value="Genomic_DNA"/>
</dbReference>
<evidence type="ECO:0000313" key="1">
    <source>
        <dbReference type="EMBL" id="KAF7842205.1"/>
    </source>
</evidence>
<name>A0A835CJE5_9FABA</name>
<dbReference type="Proteomes" id="UP000634136">
    <property type="component" value="Unassembled WGS sequence"/>
</dbReference>
<comment type="caution">
    <text evidence="1">The sequence shown here is derived from an EMBL/GenBank/DDBJ whole genome shotgun (WGS) entry which is preliminary data.</text>
</comment>
<proteinExistence type="predicted"/>
<dbReference type="AlphaFoldDB" id="A0A835CJE5"/>
<accession>A0A835CJE5</accession>
<evidence type="ECO:0000313" key="2">
    <source>
        <dbReference type="Proteomes" id="UP000634136"/>
    </source>
</evidence>